<reference evidence="1 2" key="1">
    <citation type="submission" date="2014-02" db="EMBL/GenBank/DDBJ databases">
        <title>Draft genome sequence of Lysinibacillus odysseyi NBRC 100172.</title>
        <authorList>
            <person name="Zhang F."/>
            <person name="Wang G."/>
            <person name="Zhang L."/>
        </authorList>
    </citation>
    <scope>NUCLEOTIDE SEQUENCE [LARGE SCALE GENOMIC DNA]</scope>
    <source>
        <strain evidence="1 2">NBRC 100172</strain>
    </source>
</reference>
<proteinExistence type="predicted"/>
<dbReference type="eggNOG" id="ENOG503397Q">
    <property type="taxonomic scope" value="Bacteria"/>
</dbReference>
<dbReference type="STRING" id="1220589.CD32_08780"/>
<dbReference type="Proteomes" id="UP000030437">
    <property type="component" value="Unassembled WGS sequence"/>
</dbReference>
<dbReference type="AlphaFoldDB" id="A0A0A3JE86"/>
<sequence length="143" mass="16751">MVLLNAPIVPWEKMGGIKLYSHISDFYEIINNLDDTDALLGKSLVRYEIRDEVDLWFNLFNGKLFKITALKNYTGKLFDVIHIGMPIDEVLEIEPSFEYDDFEEVYCSPKGIYIETDPVENTVLWISVYIREIDNENFDKGDW</sequence>
<evidence type="ECO:0000313" key="2">
    <source>
        <dbReference type="Proteomes" id="UP000030437"/>
    </source>
</evidence>
<dbReference type="RefSeq" id="WP_036153615.1">
    <property type="nucleotide sequence ID" value="NZ_AVCX01000007.1"/>
</dbReference>
<dbReference type="EMBL" id="JPVP01000054">
    <property type="protein sequence ID" value="KGR85327.1"/>
    <property type="molecule type" value="Genomic_DNA"/>
</dbReference>
<organism evidence="1 2">
    <name type="scientific">Lysinibacillus odysseyi 34hs-1 = NBRC 100172</name>
    <dbReference type="NCBI Taxonomy" id="1220589"/>
    <lineage>
        <taxon>Bacteria</taxon>
        <taxon>Bacillati</taxon>
        <taxon>Bacillota</taxon>
        <taxon>Bacilli</taxon>
        <taxon>Bacillales</taxon>
        <taxon>Bacillaceae</taxon>
        <taxon>Lysinibacillus</taxon>
    </lineage>
</organism>
<protein>
    <submittedName>
        <fullName evidence="1">Uncharacterized protein</fullName>
    </submittedName>
</protein>
<keyword evidence="2" id="KW-1185">Reference proteome</keyword>
<accession>A0A0A3JE86</accession>
<evidence type="ECO:0000313" key="1">
    <source>
        <dbReference type="EMBL" id="KGR85327.1"/>
    </source>
</evidence>
<comment type="caution">
    <text evidence="1">The sequence shown here is derived from an EMBL/GenBank/DDBJ whole genome shotgun (WGS) entry which is preliminary data.</text>
</comment>
<gene>
    <name evidence="1" type="ORF">CD32_08780</name>
</gene>
<name>A0A0A3JE86_9BACI</name>
<dbReference type="OrthoDB" id="2051994at2"/>